<feature type="transmembrane region" description="Helical" evidence="11">
    <location>
        <begin position="173"/>
        <end position="198"/>
    </location>
</feature>
<accession>A0A2U3QGG5</accession>
<dbReference type="PANTHER" id="PTHR47755:SF1">
    <property type="entry name" value="CELL DIVISION PROTEIN FTSX"/>
    <property type="match status" value="1"/>
</dbReference>
<sequence>MIPTPYAFTLALQSMIREKWINILSVLSIGSGLLIISLALFSVYNIDAATRSLPEKFSMVLYLDKDINKENVDSLVSALKKQGAVHSVRYIPKEEAMRELKAVLKNSSYVLDGLEENPLPDALEVKLTRDVVGPEAVKRLADEALKIKGVKEVEYAEKFLSALHYLKVGLKTIGIILIATLSTGIVFVCYSTVKILFYRRKEEIETFKLLGATRGFIRTPFLIEGAVIGTTGGILSLVGIFVFYYLVLLRLSVAMPIFKMILFPSTLFLPLPFLGMFLGMTGAAIALGRLRY</sequence>
<evidence type="ECO:0000256" key="2">
    <source>
        <dbReference type="ARBA" id="ARBA00007379"/>
    </source>
</evidence>
<evidence type="ECO:0000256" key="8">
    <source>
        <dbReference type="ARBA" id="ARBA00023136"/>
    </source>
</evidence>
<dbReference type="InterPro" id="IPR040690">
    <property type="entry name" value="FtsX_ECD"/>
</dbReference>
<evidence type="ECO:0000256" key="5">
    <source>
        <dbReference type="ARBA" id="ARBA00022618"/>
    </source>
</evidence>
<evidence type="ECO:0000256" key="9">
    <source>
        <dbReference type="ARBA" id="ARBA00023306"/>
    </source>
</evidence>
<organism evidence="14 15">
    <name type="scientific">Candidatus Sulfobium mesophilum</name>
    <dbReference type="NCBI Taxonomy" id="2016548"/>
    <lineage>
        <taxon>Bacteria</taxon>
        <taxon>Pseudomonadati</taxon>
        <taxon>Nitrospirota</taxon>
        <taxon>Nitrospiria</taxon>
        <taxon>Nitrospirales</taxon>
        <taxon>Nitrospiraceae</taxon>
        <taxon>Candidatus Sulfobium</taxon>
    </lineage>
</organism>
<reference evidence="15" key="1">
    <citation type="submission" date="2018-03" db="EMBL/GenBank/DDBJ databases">
        <authorList>
            <person name="Zecchin S."/>
        </authorList>
    </citation>
    <scope>NUCLEOTIDE SEQUENCE [LARGE SCALE GENOMIC DNA]</scope>
</reference>
<comment type="similarity">
    <text evidence="2 10">Belongs to the ABC-4 integral membrane protein family. FtsX subfamily.</text>
</comment>
<dbReference type="Pfam" id="PF02687">
    <property type="entry name" value="FtsX"/>
    <property type="match status" value="1"/>
</dbReference>
<proteinExistence type="inferred from homology"/>
<evidence type="ECO:0000256" key="7">
    <source>
        <dbReference type="ARBA" id="ARBA00022989"/>
    </source>
</evidence>
<comment type="subcellular location">
    <subcellularLocation>
        <location evidence="1">Cell membrane</location>
        <topology evidence="1">Multi-pass membrane protein</topology>
    </subcellularLocation>
</comment>
<dbReference type="InterPro" id="IPR003838">
    <property type="entry name" value="ABC3_permease_C"/>
</dbReference>
<feature type="transmembrane region" description="Helical" evidence="11">
    <location>
        <begin position="219"/>
        <end position="247"/>
    </location>
</feature>
<feature type="transmembrane region" description="Helical" evidence="11">
    <location>
        <begin position="267"/>
        <end position="287"/>
    </location>
</feature>
<dbReference type="GO" id="GO:0005886">
    <property type="term" value="C:plasma membrane"/>
    <property type="evidence" value="ECO:0007669"/>
    <property type="project" value="UniProtKB-SubCell"/>
</dbReference>
<evidence type="ECO:0000256" key="3">
    <source>
        <dbReference type="ARBA" id="ARBA00021907"/>
    </source>
</evidence>
<dbReference type="Pfam" id="PF18075">
    <property type="entry name" value="FtsX_ECD"/>
    <property type="match status" value="1"/>
</dbReference>
<name>A0A2U3QGG5_9BACT</name>
<dbReference type="InterPro" id="IPR004513">
    <property type="entry name" value="FtsX"/>
</dbReference>
<evidence type="ECO:0000256" key="11">
    <source>
        <dbReference type="SAM" id="Phobius"/>
    </source>
</evidence>
<evidence type="ECO:0000259" key="12">
    <source>
        <dbReference type="Pfam" id="PF02687"/>
    </source>
</evidence>
<dbReference type="AlphaFoldDB" id="A0A2U3QGG5"/>
<dbReference type="EMBL" id="OUUY01000069">
    <property type="protein sequence ID" value="SPQ00440.1"/>
    <property type="molecule type" value="Genomic_DNA"/>
</dbReference>
<evidence type="ECO:0000313" key="14">
    <source>
        <dbReference type="EMBL" id="SPQ00440.1"/>
    </source>
</evidence>
<dbReference type="PANTHER" id="PTHR47755">
    <property type="entry name" value="CELL DIVISION PROTEIN FTSX"/>
    <property type="match status" value="1"/>
</dbReference>
<evidence type="ECO:0000256" key="6">
    <source>
        <dbReference type="ARBA" id="ARBA00022692"/>
    </source>
</evidence>
<keyword evidence="15" id="KW-1185">Reference proteome</keyword>
<keyword evidence="7 11" id="KW-1133">Transmembrane helix</keyword>
<evidence type="ECO:0000256" key="10">
    <source>
        <dbReference type="PIRNR" id="PIRNR003097"/>
    </source>
</evidence>
<evidence type="ECO:0000259" key="13">
    <source>
        <dbReference type="Pfam" id="PF18075"/>
    </source>
</evidence>
<keyword evidence="4 10" id="KW-1003">Cell membrane</keyword>
<feature type="domain" description="FtsX extracellular" evidence="13">
    <location>
        <begin position="59"/>
        <end position="153"/>
    </location>
</feature>
<dbReference type="Gene3D" id="3.30.70.3040">
    <property type="match status" value="1"/>
</dbReference>
<dbReference type="Proteomes" id="UP000245125">
    <property type="component" value="Unassembled WGS sequence"/>
</dbReference>
<protein>
    <recommendedName>
        <fullName evidence="3 10">Cell division protein FtsX</fullName>
    </recommendedName>
</protein>
<evidence type="ECO:0000313" key="15">
    <source>
        <dbReference type="Proteomes" id="UP000245125"/>
    </source>
</evidence>
<keyword evidence="5 10" id="KW-0132">Cell division</keyword>
<dbReference type="GO" id="GO:0051301">
    <property type="term" value="P:cell division"/>
    <property type="evidence" value="ECO:0007669"/>
    <property type="project" value="UniProtKB-KW"/>
</dbReference>
<dbReference type="OrthoDB" id="9812531at2"/>
<keyword evidence="8 10" id="KW-0472">Membrane</keyword>
<gene>
    <name evidence="14" type="ORF">NBG4_240004</name>
</gene>
<keyword evidence="6 11" id="KW-0812">Transmembrane</keyword>
<evidence type="ECO:0000256" key="4">
    <source>
        <dbReference type="ARBA" id="ARBA00022475"/>
    </source>
</evidence>
<evidence type="ECO:0000256" key="1">
    <source>
        <dbReference type="ARBA" id="ARBA00004651"/>
    </source>
</evidence>
<feature type="transmembrane region" description="Helical" evidence="11">
    <location>
        <begin position="20"/>
        <end position="44"/>
    </location>
</feature>
<feature type="domain" description="ABC3 transporter permease C-terminal" evidence="12">
    <location>
        <begin position="176"/>
        <end position="286"/>
    </location>
</feature>
<dbReference type="PIRSF" id="PIRSF003097">
    <property type="entry name" value="FtsX"/>
    <property type="match status" value="1"/>
</dbReference>
<keyword evidence="9 10" id="KW-0131">Cell cycle</keyword>